<feature type="domain" description="Major facilitator superfamily (MFS) profile" evidence="5">
    <location>
        <begin position="1"/>
        <end position="63"/>
    </location>
</feature>
<evidence type="ECO:0000256" key="4">
    <source>
        <dbReference type="SAM" id="Phobius"/>
    </source>
</evidence>
<dbReference type="RefSeq" id="WP_197999055.1">
    <property type="nucleotide sequence ID" value="NZ_CP117450.1"/>
</dbReference>
<evidence type="ECO:0000313" key="7">
    <source>
        <dbReference type="Proteomes" id="UP001236748"/>
    </source>
</evidence>
<sequence>MDRIALSIAAKPSAEGFHHMSVEMGYLFSSFIWSYALFLIPVGLLIDKYGFERVGGLGIFIGQ</sequence>
<keyword evidence="1 4" id="KW-0812">Transmembrane</keyword>
<keyword evidence="3 4" id="KW-0472">Membrane</keyword>
<name>A0ABY9FX00_9PSED</name>
<dbReference type="PROSITE" id="PS50850">
    <property type="entry name" value="MFS"/>
    <property type="match status" value="1"/>
</dbReference>
<keyword evidence="7" id="KW-1185">Reference proteome</keyword>
<dbReference type="SUPFAM" id="SSF103473">
    <property type="entry name" value="MFS general substrate transporter"/>
    <property type="match status" value="1"/>
</dbReference>
<evidence type="ECO:0000256" key="1">
    <source>
        <dbReference type="ARBA" id="ARBA00022692"/>
    </source>
</evidence>
<accession>A0ABY9FX00</accession>
<protein>
    <recommendedName>
        <fullName evidence="5">Major facilitator superfamily (MFS) profile domain-containing protein</fullName>
    </recommendedName>
</protein>
<reference evidence="6 7" key="1">
    <citation type="submission" date="2023-02" db="EMBL/GenBank/DDBJ databases">
        <title>Evolution of Hrp T3SS in non-pathogenic Pseudomonas fluorescens.</title>
        <authorList>
            <person name="Liao K."/>
            <person name="Wei H."/>
            <person name="Gu Y."/>
        </authorList>
    </citation>
    <scope>NUCLEOTIDE SEQUENCE [LARGE SCALE GENOMIC DNA]</scope>
    <source>
        <strain evidence="6 7">FP2043</strain>
    </source>
</reference>
<dbReference type="InterPro" id="IPR036259">
    <property type="entry name" value="MFS_trans_sf"/>
</dbReference>
<gene>
    <name evidence="6" type="ORF">PSH67_04200</name>
</gene>
<dbReference type="Proteomes" id="UP001236748">
    <property type="component" value="Chromosome"/>
</dbReference>
<dbReference type="InterPro" id="IPR020846">
    <property type="entry name" value="MFS_dom"/>
</dbReference>
<evidence type="ECO:0000256" key="3">
    <source>
        <dbReference type="ARBA" id="ARBA00023136"/>
    </source>
</evidence>
<evidence type="ECO:0000256" key="2">
    <source>
        <dbReference type="ARBA" id="ARBA00022989"/>
    </source>
</evidence>
<feature type="transmembrane region" description="Helical" evidence="4">
    <location>
        <begin position="26"/>
        <end position="46"/>
    </location>
</feature>
<evidence type="ECO:0000313" key="6">
    <source>
        <dbReference type="EMBL" id="WLH07867.1"/>
    </source>
</evidence>
<organism evidence="6 7">
    <name type="scientific">Pseudomonas lurida</name>
    <dbReference type="NCBI Taxonomy" id="244566"/>
    <lineage>
        <taxon>Bacteria</taxon>
        <taxon>Pseudomonadati</taxon>
        <taxon>Pseudomonadota</taxon>
        <taxon>Gammaproteobacteria</taxon>
        <taxon>Pseudomonadales</taxon>
        <taxon>Pseudomonadaceae</taxon>
        <taxon>Pseudomonas</taxon>
    </lineage>
</organism>
<evidence type="ECO:0000259" key="5">
    <source>
        <dbReference type="PROSITE" id="PS50850"/>
    </source>
</evidence>
<proteinExistence type="predicted"/>
<dbReference type="Gene3D" id="1.20.1250.20">
    <property type="entry name" value="MFS general substrate transporter like domains"/>
    <property type="match status" value="1"/>
</dbReference>
<keyword evidence="2 4" id="KW-1133">Transmembrane helix</keyword>
<dbReference type="EMBL" id="CP117450">
    <property type="protein sequence ID" value="WLH07867.1"/>
    <property type="molecule type" value="Genomic_DNA"/>
</dbReference>